<evidence type="ECO:0000256" key="2">
    <source>
        <dbReference type="ARBA" id="ARBA00022670"/>
    </source>
</evidence>
<dbReference type="PANTHER" id="PTHR14218:SF15">
    <property type="entry name" value="TRIPEPTIDYL-PEPTIDASE 1"/>
    <property type="match status" value="1"/>
</dbReference>
<dbReference type="InterPro" id="IPR036852">
    <property type="entry name" value="Peptidase_S8/S53_dom_sf"/>
</dbReference>
<dbReference type="GO" id="GO:0008240">
    <property type="term" value="F:tripeptidyl-peptidase activity"/>
    <property type="evidence" value="ECO:0007669"/>
    <property type="project" value="TreeGrafter"/>
</dbReference>
<organism evidence="9 10">
    <name type="scientific">Streptomyces tateyamensis</name>
    <dbReference type="NCBI Taxonomy" id="565073"/>
    <lineage>
        <taxon>Bacteria</taxon>
        <taxon>Bacillati</taxon>
        <taxon>Actinomycetota</taxon>
        <taxon>Actinomycetes</taxon>
        <taxon>Kitasatosporales</taxon>
        <taxon>Streptomycetaceae</taxon>
        <taxon>Streptomyces</taxon>
    </lineage>
</organism>
<evidence type="ECO:0000313" key="9">
    <source>
        <dbReference type="EMBL" id="PYC66073.1"/>
    </source>
</evidence>
<feature type="domain" description="Peptidase S53" evidence="8">
    <location>
        <begin position="280"/>
        <end position="686"/>
    </location>
</feature>
<keyword evidence="6" id="KW-0106">Calcium</keyword>
<dbReference type="RefSeq" id="WP_110673384.1">
    <property type="nucleotide sequence ID" value="NZ_PYBW01000186.1"/>
</dbReference>
<keyword evidence="7" id="KW-0865">Zymogen</keyword>
<dbReference type="InterPro" id="IPR030400">
    <property type="entry name" value="Sedolisin_dom"/>
</dbReference>
<accession>A0A2V4NI10</accession>
<comment type="cofactor">
    <cofactor evidence="1">
        <name>Ca(2+)</name>
        <dbReference type="ChEBI" id="CHEBI:29108"/>
    </cofactor>
</comment>
<dbReference type="SUPFAM" id="SSF54897">
    <property type="entry name" value="Protease propeptides/inhibitors"/>
    <property type="match status" value="1"/>
</dbReference>
<keyword evidence="3" id="KW-0479">Metal-binding</keyword>
<dbReference type="SMART" id="SM00944">
    <property type="entry name" value="Pro-kuma_activ"/>
    <property type="match status" value="1"/>
</dbReference>
<dbReference type="PANTHER" id="PTHR14218">
    <property type="entry name" value="PROTEASE S8 TRIPEPTIDYL PEPTIDASE I CLN2"/>
    <property type="match status" value="1"/>
</dbReference>
<reference evidence="9 10" key="1">
    <citation type="submission" date="2018-03" db="EMBL/GenBank/DDBJ databases">
        <title>Bioinformatic expansion and discovery of thiopeptide antibiotics.</title>
        <authorList>
            <person name="Schwalen C.J."/>
            <person name="Hudson G.A."/>
            <person name="Mitchell D.A."/>
        </authorList>
    </citation>
    <scope>NUCLEOTIDE SEQUENCE [LARGE SCALE GENOMIC DNA]</scope>
    <source>
        <strain evidence="9 10">ATCC 21389</strain>
    </source>
</reference>
<dbReference type="AlphaFoldDB" id="A0A2V4NI10"/>
<dbReference type="Gene3D" id="3.40.50.200">
    <property type="entry name" value="Peptidase S8/S53 domain"/>
    <property type="match status" value="1"/>
</dbReference>
<evidence type="ECO:0000256" key="6">
    <source>
        <dbReference type="ARBA" id="ARBA00022837"/>
    </source>
</evidence>
<evidence type="ECO:0000259" key="8">
    <source>
        <dbReference type="PROSITE" id="PS51695"/>
    </source>
</evidence>
<dbReference type="Pfam" id="PF09286">
    <property type="entry name" value="Pro-kuma_activ"/>
    <property type="match status" value="1"/>
</dbReference>
<dbReference type="SUPFAM" id="SSF52743">
    <property type="entry name" value="Subtilisin-like"/>
    <property type="match status" value="1"/>
</dbReference>
<evidence type="ECO:0000256" key="3">
    <source>
        <dbReference type="ARBA" id="ARBA00022723"/>
    </source>
</evidence>
<protein>
    <recommendedName>
        <fullName evidence="8">Peptidase S53 domain-containing protein</fullName>
    </recommendedName>
</protein>
<dbReference type="InterPro" id="IPR023828">
    <property type="entry name" value="Peptidase_S8_Ser-AS"/>
</dbReference>
<dbReference type="GO" id="GO:0046872">
    <property type="term" value="F:metal ion binding"/>
    <property type="evidence" value="ECO:0007669"/>
    <property type="project" value="UniProtKB-KW"/>
</dbReference>
<dbReference type="OrthoDB" id="3480681at2"/>
<dbReference type="CDD" id="cd11377">
    <property type="entry name" value="Pro-peptidase_S53"/>
    <property type="match status" value="1"/>
</dbReference>
<dbReference type="InterPro" id="IPR015366">
    <property type="entry name" value="S53_propep"/>
</dbReference>
<dbReference type="GO" id="GO:0004252">
    <property type="term" value="F:serine-type endopeptidase activity"/>
    <property type="evidence" value="ECO:0007669"/>
    <property type="project" value="InterPro"/>
</dbReference>
<dbReference type="PROSITE" id="PS51695">
    <property type="entry name" value="SEDOLISIN"/>
    <property type="match status" value="1"/>
</dbReference>
<keyword evidence="5" id="KW-0720">Serine protease</keyword>
<comment type="caution">
    <text evidence="9">The sequence shown here is derived from an EMBL/GenBank/DDBJ whole genome shotgun (WGS) entry which is preliminary data.</text>
</comment>
<evidence type="ECO:0000256" key="7">
    <source>
        <dbReference type="ARBA" id="ARBA00023145"/>
    </source>
</evidence>
<sequence>MPHQSLPPAESARPAPRRLRAGRLAATAAAVALVVTGAVAPAAGAASAARTALASAIPGWITAPGPMKPVDTGAAPGTWGLSLRVYLAGQDPVGLGKAAQRAADPADPDYAHYLTPAQFAQRYGSTPAQTAKVSDWLGSFGMHVTSANAHFLAVSATVDQAQRAFATTIHGYARQAGQPAALAAPVSGISVPAALGHEISTVLGLDDTNPAIPDDPAAPVPKAARTTPLGTAVSKRAGANAAPTAAAPAAAPPCSTWWGQSTSPIPPVDGRTTAIDQVCGYTPQQLRAAYGVTKSPYTGKGRTVAVVLDGALPTMEADADRFFAAHGLAGFAPGQYSENFGPNFAATCRGASDAPEEPLDVESLHIAAPDAKVVYVGADCDTGAGGSTAFLDAHTRIVDQHLADVVTDSFPTREDSDSPATVAAWDQMFQQGALEGIGFNYASGDEGDGSDDGGPGLVVFPASDQWATAVGGTTLEIDRNGKVAGELGWGARAAQLNPQGTGYLTPPPGQFFMGSGGGRSNLISQPWYQKSVVPAALATAGGTSLAHRELPDVSADGDRATGWLIGFTTPGGVYHEELGAGTSGSSPLITALEADAAQAAGHALGFANPLLYKLRNTPAIHDVLPAPAGRAPSVLMFLPSWQTPGAFDSYLCQFDQDSTLRTTPGYDAVTGIGAAGPEFVRSFARH</sequence>
<keyword evidence="2" id="KW-0645">Protease</keyword>
<evidence type="ECO:0000313" key="10">
    <source>
        <dbReference type="Proteomes" id="UP000248039"/>
    </source>
</evidence>
<evidence type="ECO:0000256" key="5">
    <source>
        <dbReference type="ARBA" id="ARBA00022825"/>
    </source>
</evidence>
<gene>
    <name evidence="9" type="ORF">C7C46_31780</name>
</gene>
<dbReference type="Proteomes" id="UP000248039">
    <property type="component" value="Unassembled WGS sequence"/>
</dbReference>
<name>A0A2V4NI10_9ACTN</name>
<proteinExistence type="predicted"/>
<dbReference type="EMBL" id="PYBW01000186">
    <property type="protein sequence ID" value="PYC66073.1"/>
    <property type="molecule type" value="Genomic_DNA"/>
</dbReference>
<dbReference type="InterPro" id="IPR050819">
    <property type="entry name" value="Tripeptidyl-peptidase_I"/>
</dbReference>
<dbReference type="GO" id="GO:0006508">
    <property type="term" value="P:proteolysis"/>
    <property type="evidence" value="ECO:0007669"/>
    <property type="project" value="UniProtKB-KW"/>
</dbReference>
<dbReference type="PROSITE" id="PS00138">
    <property type="entry name" value="SUBTILASE_SER"/>
    <property type="match status" value="1"/>
</dbReference>
<dbReference type="CDD" id="cd04056">
    <property type="entry name" value="Peptidases_S53"/>
    <property type="match status" value="1"/>
</dbReference>
<keyword evidence="10" id="KW-1185">Reference proteome</keyword>
<evidence type="ECO:0000256" key="1">
    <source>
        <dbReference type="ARBA" id="ARBA00001913"/>
    </source>
</evidence>
<evidence type="ECO:0000256" key="4">
    <source>
        <dbReference type="ARBA" id="ARBA00022801"/>
    </source>
</evidence>
<keyword evidence="4" id="KW-0378">Hydrolase</keyword>